<sequence>MESPDTCPRCGFRYNCICHAEPKLHCQARFVLLTHSKEFDKDSNTGVLMARSLPDCQRICWSRTEPPQELLKQIADPQFQPWLLFPADDQHPACDFYPVTGKTPLFILLDATWQEARKMLRKSPWLATLPRLRLTPDQLSAYALRRNQQSGNLCTCETGIALLNLLKAHEDAQALQHYFETFLHVFQAEKSGHTR</sequence>
<dbReference type="STRING" id="1654360.EA58_06530"/>
<evidence type="ECO:0000256" key="4">
    <source>
        <dbReference type="ARBA" id="ARBA00022694"/>
    </source>
</evidence>
<feature type="domain" description="DTW" evidence="5">
    <location>
        <begin position="3"/>
        <end position="191"/>
    </location>
</feature>
<dbReference type="Pfam" id="PF03942">
    <property type="entry name" value="DTW"/>
    <property type="match status" value="1"/>
</dbReference>
<dbReference type="GO" id="GO:0008033">
    <property type="term" value="P:tRNA processing"/>
    <property type="evidence" value="ECO:0007669"/>
    <property type="project" value="UniProtKB-KW"/>
</dbReference>
<keyword evidence="4" id="KW-0819">tRNA processing</keyword>
<protein>
    <recommendedName>
        <fullName evidence="1">tRNA-uridine aminocarboxypropyltransferase</fullName>
        <ecNumber evidence="1">2.5.1.25</ecNumber>
    </recommendedName>
</protein>
<dbReference type="Proteomes" id="UP000027192">
    <property type="component" value="Unassembled WGS sequence"/>
</dbReference>
<dbReference type="PANTHER" id="PTHR21392">
    <property type="entry name" value="TRNA-URIDINE AMINOCARBOXYPROPYLTRANSFERASE 2"/>
    <property type="match status" value="1"/>
</dbReference>
<evidence type="ECO:0000313" key="6">
    <source>
        <dbReference type="EMBL" id="KDM92370.1"/>
    </source>
</evidence>
<keyword evidence="3" id="KW-0949">S-adenosyl-L-methionine</keyword>
<keyword evidence="7" id="KW-1185">Reference proteome</keyword>
<dbReference type="PANTHER" id="PTHR21392:SF1">
    <property type="entry name" value="TRNA-URIDINE AMINOCARBOXYPROPYLTRANSFERASE"/>
    <property type="match status" value="1"/>
</dbReference>
<evidence type="ECO:0000259" key="5">
    <source>
        <dbReference type="SMART" id="SM01144"/>
    </source>
</evidence>
<evidence type="ECO:0000256" key="2">
    <source>
        <dbReference type="ARBA" id="ARBA00022679"/>
    </source>
</evidence>
<name>A0A066RPH9_9GAMM</name>
<dbReference type="AlphaFoldDB" id="A0A066RPH9"/>
<reference evidence="6 7" key="1">
    <citation type="submission" date="2014-04" db="EMBL/GenBank/DDBJ databases">
        <title>Draft genome sequence of Photobacterium halotolerans S2753: a solonamide, ngercheumicin and holomycin producer.</title>
        <authorList>
            <person name="Machado H.R."/>
            <person name="Gram L."/>
        </authorList>
    </citation>
    <scope>NUCLEOTIDE SEQUENCE [LARGE SCALE GENOMIC DNA]</scope>
    <source>
        <strain evidence="6 7">S2753</strain>
    </source>
</reference>
<evidence type="ECO:0000256" key="3">
    <source>
        <dbReference type="ARBA" id="ARBA00022691"/>
    </source>
</evidence>
<dbReference type="EMBL" id="JMIB01000009">
    <property type="protein sequence ID" value="KDM92370.1"/>
    <property type="molecule type" value="Genomic_DNA"/>
</dbReference>
<dbReference type="SMART" id="SM01144">
    <property type="entry name" value="DTW"/>
    <property type="match status" value="1"/>
</dbReference>
<dbReference type="GO" id="GO:0016432">
    <property type="term" value="F:tRNA-uridine aminocarboxypropyltransferase activity"/>
    <property type="evidence" value="ECO:0007669"/>
    <property type="project" value="UniProtKB-EC"/>
</dbReference>
<dbReference type="InterPro" id="IPR005636">
    <property type="entry name" value="DTW"/>
</dbReference>
<evidence type="ECO:0000313" key="7">
    <source>
        <dbReference type="Proteomes" id="UP000027192"/>
    </source>
</evidence>
<accession>A0A066RPH9</accession>
<evidence type="ECO:0000256" key="1">
    <source>
        <dbReference type="ARBA" id="ARBA00012386"/>
    </source>
</evidence>
<dbReference type="EC" id="2.5.1.25" evidence="1"/>
<keyword evidence="2" id="KW-0808">Transferase</keyword>
<comment type="caution">
    <text evidence="6">The sequence shown here is derived from an EMBL/GenBank/DDBJ whole genome shotgun (WGS) entry which is preliminary data.</text>
</comment>
<dbReference type="InterPro" id="IPR039262">
    <property type="entry name" value="DTWD2/TAPT"/>
</dbReference>
<proteinExistence type="predicted"/>
<gene>
    <name evidence="6" type="ORF">EA58_06530</name>
</gene>
<organism evidence="6 7">
    <name type="scientific">Photobacterium galatheae</name>
    <dbReference type="NCBI Taxonomy" id="1654360"/>
    <lineage>
        <taxon>Bacteria</taxon>
        <taxon>Pseudomonadati</taxon>
        <taxon>Pseudomonadota</taxon>
        <taxon>Gammaproteobacteria</taxon>
        <taxon>Vibrionales</taxon>
        <taxon>Vibrionaceae</taxon>
        <taxon>Photobacterium</taxon>
    </lineage>
</organism>